<dbReference type="PROSITE" id="PS50157">
    <property type="entry name" value="ZINC_FINGER_C2H2_2"/>
    <property type="match status" value="2"/>
</dbReference>
<name>A0AAV2RT41_MEGNR</name>
<proteinExistence type="predicted"/>
<dbReference type="InterPro" id="IPR048324">
    <property type="entry name" value="ZSWIM1-3_RNaseH-like"/>
</dbReference>
<dbReference type="PANTHER" id="PTHR33936:SF25">
    <property type="entry name" value="C2H2-TYPE DOMAIN-CONTAINING PROTEIN"/>
    <property type="match status" value="1"/>
</dbReference>
<dbReference type="InterPro" id="IPR013087">
    <property type="entry name" value="Znf_C2H2_type"/>
</dbReference>
<evidence type="ECO:0000313" key="4">
    <source>
        <dbReference type="Proteomes" id="UP001497623"/>
    </source>
</evidence>
<reference evidence="3 4" key="1">
    <citation type="submission" date="2024-05" db="EMBL/GenBank/DDBJ databases">
        <authorList>
            <person name="Wallberg A."/>
        </authorList>
    </citation>
    <scope>NUCLEOTIDE SEQUENCE [LARGE SCALE GENOMIC DNA]</scope>
</reference>
<dbReference type="Pfam" id="PF21056">
    <property type="entry name" value="ZSWIM1-3_RNaseH-like"/>
    <property type="match status" value="1"/>
</dbReference>
<dbReference type="InterPro" id="IPR052797">
    <property type="entry name" value="RegFact_GeneExpr_CellDeath"/>
</dbReference>
<gene>
    <name evidence="3" type="ORF">MNOR_LOCUS27319</name>
</gene>
<dbReference type="EMBL" id="CAXKWB010028558">
    <property type="protein sequence ID" value="CAL4133753.1"/>
    <property type="molecule type" value="Genomic_DNA"/>
</dbReference>
<organism evidence="3 4">
    <name type="scientific">Meganyctiphanes norvegica</name>
    <name type="common">Northern krill</name>
    <name type="synonym">Thysanopoda norvegica</name>
    <dbReference type="NCBI Taxonomy" id="48144"/>
    <lineage>
        <taxon>Eukaryota</taxon>
        <taxon>Metazoa</taxon>
        <taxon>Ecdysozoa</taxon>
        <taxon>Arthropoda</taxon>
        <taxon>Crustacea</taxon>
        <taxon>Multicrustacea</taxon>
        <taxon>Malacostraca</taxon>
        <taxon>Eumalacostraca</taxon>
        <taxon>Eucarida</taxon>
        <taxon>Euphausiacea</taxon>
        <taxon>Euphausiidae</taxon>
        <taxon>Meganyctiphanes</taxon>
    </lineage>
</organism>
<keyword evidence="4" id="KW-1185">Reference proteome</keyword>
<dbReference type="SMART" id="SM00355">
    <property type="entry name" value="ZnF_C2H2"/>
    <property type="match status" value="3"/>
</dbReference>
<dbReference type="GO" id="GO:0008270">
    <property type="term" value="F:zinc ion binding"/>
    <property type="evidence" value="ECO:0007669"/>
    <property type="project" value="UniProtKB-KW"/>
</dbReference>
<dbReference type="Proteomes" id="UP001497623">
    <property type="component" value="Unassembled WGS sequence"/>
</dbReference>
<keyword evidence="1" id="KW-0863">Zinc-finger</keyword>
<dbReference type="AlphaFoldDB" id="A0AAV2RT41"/>
<keyword evidence="1" id="KW-0479">Metal-binding</keyword>
<feature type="domain" description="C2H2-type" evidence="2">
    <location>
        <begin position="419"/>
        <end position="448"/>
    </location>
</feature>
<sequence length="1106" mass="127322">MKDGIENIGSKKKSVPTMTQFVTLSSPSATTSSISTSTLVTSTVTTTKATSSSLTTTTINNALFRVIESPSSKMVPSSSGSPSMNINIKKNASNHSDLDLSSVNISNSSNFAQLSSPIYKATKEFDTILHKDTFKSDQNYIKNQERDNKEINSKHAESLFVVTCEVDDELEQASTIIEISNDKDEQFGRILKKEYISENNVSVQKNKRCQNFHNSDPEDNAKTKKIKNKHEMQAGLSSAFINPEKLEYFERKELGMDNKKDESKTLENFDILKGKRMGTMQCKLKRNSHKNISQFKKKNVDENEENEEIDNANEIGACSKTVFKSKNVKSNYLDDIFETSNFVNIKDEPSDFVDDEFKIIKKYDRPLKRKCRKFKIKRENDNGIQCQICNLKFRDSYNLHRHTQRRHTDNKNKKKRKIYKCDSCKNSFRDNYDLDRHKKCCVNGRKKAECIYPGCELQFFHMVSMIKHLQAEHNTDINTTDLVFDNYDSFLAWKEVEQDSNLIYFTKRHGAIMNKGTKYVSYICQVDGPLVHETEPRLTSRRWSKGQVRKGIKCPARMLVKECENTGKVTVKYITTHNHAIVPDASNILIKDKLKKGENGDELYHDTSPRQALEELQKEEYNAILVYKPQGQPVEVGDTRLDHLNHSSDLFALGWQTEDMKNRMLEGASKIICVDSTHKTNQYGFQLLNLIVPDSFGSGQPIAHYITNHLDQETLEILFNDLKERCPDVKIDIVMTDDDIAAYNALNAVFGSGIVHLLCHTHTKRLWMRKIKLLVPDDQLKVEIYSSLEELIYVDSENAFESMKMFFIERYNPLCPKFVSYFTKSYLHCPELWAMCHRKYYTVYTDTSLYVEAFHNQLKNFNRKRKPNKTVDDLVLLLLDLDKLYNNEYQKRKEEGWLNADSSAIARHLSGLQISDNDVCQVTALDSLSEGIWKVESQIRKSTSYEVMANISSCALQQYRNCREMCTQESCTTLCSHQYTCTCEERSGLCKHIHKVHSMTLSQNLGQHSLATTVVVENELPNNWELIFTAEEMQGELTFKLQEEPIEEINENNMEQKVQECRSMLLATMGHLDNPLLQQLSLDHIHSTMQKLTAKLHTYDDYVEGS</sequence>
<protein>
    <recommendedName>
        <fullName evidence="2">C2H2-type domain-containing protein</fullName>
    </recommendedName>
</protein>
<dbReference type="PANTHER" id="PTHR33936">
    <property type="entry name" value="PROTEIN CBG17840"/>
    <property type="match status" value="1"/>
</dbReference>
<evidence type="ECO:0000259" key="2">
    <source>
        <dbReference type="PROSITE" id="PS50157"/>
    </source>
</evidence>
<feature type="domain" description="C2H2-type" evidence="2">
    <location>
        <begin position="384"/>
        <end position="412"/>
    </location>
</feature>
<dbReference type="InterPro" id="IPR036236">
    <property type="entry name" value="Znf_C2H2_sf"/>
</dbReference>
<dbReference type="PROSITE" id="PS00028">
    <property type="entry name" value="ZINC_FINGER_C2H2_1"/>
    <property type="match status" value="1"/>
</dbReference>
<keyword evidence="1" id="KW-0862">Zinc</keyword>
<dbReference type="SUPFAM" id="SSF57667">
    <property type="entry name" value="beta-beta-alpha zinc fingers"/>
    <property type="match status" value="1"/>
</dbReference>
<dbReference type="Gene3D" id="3.30.160.60">
    <property type="entry name" value="Classic Zinc Finger"/>
    <property type="match status" value="1"/>
</dbReference>
<evidence type="ECO:0000313" key="3">
    <source>
        <dbReference type="EMBL" id="CAL4133753.1"/>
    </source>
</evidence>
<accession>A0AAV2RT41</accession>
<evidence type="ECO:0000256" key="1">
    <source>
        <dbReference type="PROSITE-ProRule" id="PRU00042"/>
    </source>
</evidence>
<comment type="caution">
    <text evidence="3">The sequence shown here is derived from an EMBL/GenBank/DDBJ whole genome shotgun (WGS) entry which is preliminary data.</text>
</comment>